<dbReference type="RefSeq" id="XP_009791201.1">
    <property type="nucleotide sequence ID" value="XM_009792899.1"/>
</dbReference>
<accession>A0A1U7XNK0</accession>
<keyword evidence="2" id="KW-1133">Transmembrane helix</keyword>
<sequence>MVMNLHKQKSRLGTHEESRDGNVDVDRQNCVGSNNNSRDGSTKTMVADQITQSIQSTSNLLHLMLQSSFALVLLAIFPILFHKRVLFYK</sequence>
<feature type="transmembrane region" description="Helical" evidence="2">
    <location>
        <begin position="60"/>
        <end position="81"/>
    </location>
</feature>
<organism evidence="3 4">
    <name type="scientific">Nicotiana sylvestris</name>
    <name type="common">Wood tobacco</name>
    <name type="synonym">South American tobacco</name>
    <dbReference type="NCBI Taxonomy" id="4096"/>
    <lineage>
        <taxon>Eukaryota</taxon>
        <taxon>Viridiplantae</taxon>
        <taxon>Streptophyta</taxon>
        <taxon>Embryophyta</taxon>
        <taxon>Tracheophyta</taxon>
        <taxon>Spermatophyta</taxon>
        <taxon>Magnoliopsida</taxon>
        <taxon>eudicotyledons</taxon>
        <taxon>Gunneridae</taxon>
        <taxon>Pentapetalae</taxon>
        <taxon>asterids</taxon>
        <taxon>lamiids</taxon>
        <taxon>Solanales</taxon>
        <taxon>Solanaceae</taxon>
        <taxon>Nicotianoideae</taxon>
        <taxon>Nicotianeae</taxon>
        <taxon>Nicotiana</taxon>
    </lineage>
</organism>
<feature type="region of interest" description="Disordered" evidence="1">
    <location>
        <begin position="1"/>
        <end position="44"/>
    </location>
</feature>
<feature type="compositionally biased region" description="Basic residues" evidence="1">
    <location>
        <begin position="1"/>
        <end position="12"/>
    </location>
</feature>
<dbReference type="Proteomes" id="UP000189701">
    <property type="component" value="Unplaced"/>
</dbReference>
<proteinExistence type="predicted"/>
<reference evidence="4" key="2">
    <citation type="submission" date="2025-08" db="UniProtKB">
        <authorList>
            <consortium name="RefSeq"/>
        </authorList>
    </citation>
    <scope>IDENTIFICATION</scope>
    <source>
        <tissue evidence="4">Leaf</tissue>
    </source>
</reference>
<dbReference type="AlphaFoldDB" id="A0A1U7XNK0"/>
<evidence type="ECO:0000256" key="2">
    <source>
        <dbReference type="SAM" id="Phobius"/>
    </source>
</evidence>
<evidence type="ECO:0000313" key="3">
    <source>
        <dbReference type="Proteomes" id="UP000189701"/>
    </source>
</evidence>
<feature type="compositionally biased region" description="Basic and acidic residues" evidence="1">
    <location>
        <begin position="13"/>
        <end position="27"/>
    </location>
</feature>
<keyword evidence="2" id="KW-0812">Transmembrane</keyword>
<gene>
    <name evidence="4" type="primary">LOC104238525</name>
</gene>
<evidence type="ECO:0000256" key="1">
    <source>
        <dbReference type="SAM" id="MobiDB-lite"/>
    </source>
</evidence>
<feature type="compositionally biased region" description="Polar residues" evidence="1">
    <location>
        <begin position="30"/>
        <end position="44"/>
    </location>
</feature>
<keyword evidence="2" id="KW-0472">Membrane</keyword>
<protein>
    <submittedName>
        <fullName evidence="4">Tobamovirus multiplication protein 2B-like</fullName>
    </submittedName>
</protein>
<reference evidence="3" key="1">
    <citation type="journal article" date="2013" name="Genome Biol.">
        <title>Reference genomes and transcriptomes of Nicotiana sylvestris and Nicotiana tomentosiformis.</title>
        <authorList>
            <person name="Sierro N."/>
            <person name="Battey J.N."/>
            <person name="Ouadi S."/>
            <person name="Bovet L."/>
            <person name="Goepfert S."/>
            <person name="Bakaher N."/>
            <person name="Peitsch M.C."/>
            <person name="Ivanov N.V."/>
        </authorList>
    </citation>
    <scope>NUCLEOTIDE SEQUENCE [LARGE SCALE GENOMIC DNA]</scope>
</reference>
<keyword evidence="3" id="KW-1185">Reference proteome</keyword>
<name>A0A1U7XNK0_NICSY</name>
<evidence type="ECO:0000313" key="4">
    <source>
        <dbReference type="RefSeq" id="XP_009791201.1"/>
    </source>
</evidence>